<evidence type="ECO:0000259" key="1">
    <source>
        <dbReference type="PROSITE" id="PS51664"/>
    </source>
</evidence>
<gene>
    <name evidence="2" type="ORF">LP52_00610</name>
</gene>
<name>A0A0C2JP10_9ACTN</name>
<dbReference type="AlphaFoldDB" id="A0A0C2JP10"/>
<dbReference type="PROSITE" id="PS51664">
    <property type="entry name" value="YCAO"/>
    <property type="match status" value="1"/>
</dbReference>
<sequence length="150" mass="15897">MGPDGYQGSATPMSLDHQLRRMLGMPGVSAGLDRDIYGGGKGLLLSGSVASSLGEAVERMLGSFSSLQVRGSEDRTTATAAEMRSAGVDFVGPDQYDSYTEAQLSTPGFLFQRWTEDTRLVWHRGKNLISSGTRSGIPARQSATGAPPVQ</sequence>
<organism evidence="2 3">
    <name type="scientific">Streptomonospora alba</name>
    <dbReference type="NCBI Taxonomy" id="183763"/>
    <lineage>
        <taxon>Bacteria</taxon>
        <taxon>Bacillati</taxon>
        <taxon>Actinomycetota</taxon>
        <taxon>Actinomycetes</taxon>
        <taxon>Streptosporangiales</taxon>
        <taxon>Nocardiopsidaceae</taxon>
        <taxon>Streptomonospora</taxon>
    </lineage>
</organism>
<evidence type="ECO:0000313" key="2">
    <source>
        <dbReference type="EMBL" id="KII00636.1"/>
    </source>
</evidence>
<keyword evidence="3" id="KW-1185">Reference proteome</keyword>
<accession>A0A0C2JP10</accession>
<comment type="caution">
    <text evidence="2">The sequence shown here is derived from an EMBL/GenBank/DDBJ whole genome shotgun (WGS) entry which is preliminary data.</text>
</comment>
<evidence type="ECO:0000313" key="3">
    <source>
        <dbReference type="Proteomes" id="UP000031675"/>
    </source>
</evidence>
<dbReference type="EMBL" id="JROO01000001">
    <property type="protein sequence ID" value="KII00636.1"/>
    <property type="molecule type" value="Genomic_DNA"/>
</dbReference>
<proteinExistence type="predicted"/>
<protein>
    <recommendedName>
        <fullName evidence="1">YcaO domain-containing protein</fullName>
    </recommendedName>
</protein>
<feature type="domain" description="YcaO" evidence="1">
    <location>
        <begin position="40"/>
        <end position="150"/>
    </location>
</feature>
<dbReference type="Pfam" id="PF02624">
    <property type="entry name" value="YcaO"/>
    <property type="match status" value="1"/>
</dbReference>
<dbReference type="Proteomes" id="UP000031675">
    <property type="component" value="Unassembled WGS sequence"/>
</dbReference>
<dbReference type="STRING" id="183763.LP52_00610"/>
<reference evidence="3" key="1">
    <citation type="journal article" date="2015" name="Chem. Biol.">
        <title>Structure, bioactivity, and resistance mechanism of streptomonomicin, an unusual lasso Peptide from an understudied halophilic actinomycete.</title>
        <authorList>
            <person name="Metelev M."/>
            <person name="Tietz J.I."/>
            <person name="Melby J.O."/>
            <person name="Blair P.M."/>
            <person name="Zhu L."/>
            <person name="Livnat I."/>
            <person name="Severinov K."/>
            <person name="Mitchell D.A."/>
        </authorList>
    </citation>
    <scope>NUCLEOTIDE SEQUENCE [LARGE SCALE GENOMIC DNA]</scope>
    <source>
        <strain evidence="3">YIM 90003</strain>
    </source>
</reference>
<dbReference type="InterPro" id="IPR003776">
    <property type="entry name" value="YcaO-like_dom"/>
</dbReference>